<evidence type="ECO:0000256" key="1">
    <source>
        <dbReference type="ARBA" id="ARBA00004651"/>
    </source>
</evidence>
<feature type="transmembrane region" description="Helical" evidence="7">
    <location>
        <begin position="12"/>
        <end position="37"/>
    </location>
</feature>
<evidence type="ECO:0000256" key="2">
    <source>
        <dbReference type="ARBA" id="ARBA00008806"/>
    </source>
</evidence>
<dbReference type="GO" id="GO:0005886">
    <property type="term" value="C:plasma membrane"/>
    <property type="evidence" value="ECO:0007669"/>
    <property type="project" value="UniProtKB-SubCell"/>
</dbReference>
<dbReference type="SUPFAM" id="SSF52540">
    <property type="entry name" value="P-loop containing nucleoside triphosphate hydrolases"/>
    <property type="match status" value="1"/>
</dbReference>
<evidence type="ECO:0000256" key="5">
    <source>
        <dbReference type="ARBA" id="ARBA00022989"/>
    </source>
</evidence>
<proteinExistence type="inferred from homology"/>
<comment type="subcellular location">
    <subcellularLocation>
        <location evidence="1">Cell membrane</location>
        <topology evidence="1">Multi-pass membrane protein</topology>
    </subcellularLocation>
</comment>
<keyword evidence="3" id="KW-1003">Cell membrane</keyword>
<dbReference type="NCBIfam" id="NF045973">
    <property type="entry name" value="conju_CD1115"/>
    <property type="match status" value="1"/>
</dbReference>
<dbReference type="Pfam" id="PF02534">
    <property type="entry name" value="T4SS-DNA_transf"/>
    <property type="match status" value="1"/>
</dbReference>
<dbReference type="InterPro" id="IPR027417">
    <property type="entry name" value="P-loop_NTPase"/>
</dbReference>
<evidence type="ECO:0000256" key="3">
    <source>
        <dbReference type="ARBA" id="ARBA00022475"/>
    </source>
</evidence>
<dbReference type="PANTHER" id="PTHR37937:SF1">
    <property type="entry name" value="CONJUGATIVE TRANSFER: DNA TRANSPORT"/>
    <property type="match status" value="1"/>
</dbReference>
<dbReference type="InterPro" id="IPR003688">
    <property type="entry name" value="TraG/VirD4"/>
</dbReference>
<keyword evidence="5 7" id="KW-1133">Transmembrane helix</keyword>
<dbReference type="EMBL" id="JAVBVO010000024">
    <property type="protein sequence ID" value="MDZ5760671.1"/>
    <property type="molecule type" value="Genomic_DNA"/>
</dbReference>
<accession>A0AAW9KBY9</accession>
<evidence type="ECO:0000313" key="9">
    <source>
        <dbReference type="Proteomes" id="UP001290462"/>
    </source>
</evidence>
<keyword evidence="6 7" id="KW-0472">Membrane</keyword>
<dbReference type="PANTHER" id="PTHR37937">
    <property type="entry name" value="CONJUGATIVE TRANSFER: DNA TRANSPORT"/>
    <property type="match status" value="1"/>
</dbReference>
<gene>
    <name evidence="8" type="ORF">RAK27_18680</name>
</gene>
<comment type="similarity">
    <text evidence="2">Belongs to the VirD4/TraG family.</text>
</comment>
<protein>
    <submittedName>
        <fullName evidence="8">Type IV secretory system conjugative DNA transfer family protein</fullName>
    </submittedName>
</protein>
<organism evidence="8 9">
    <name type="scientific">Carnobacterium maltaromaticum</name>
    <name type="common">Carnobacterium piscicola</name>
    <dbReference type="NCBI Taxonomy" id="2751"/>
    <lineage>
        <taxon>Bacteria</taxon>
        <taxon>Bacillati</taxon>
        <taxon>Bacillota</taxon>
        <taxon>Bacilli</taxon>
        <taxon>Lactobacillales</taxon>
        <taxon>Carnobacteriaceae</taxon>
        <taxon>Carnobacterium</taxon>
    </lineage>
</organism>
<dbReference type="Gene3D" id="3.40.50.300">
    <property type="entry name" value="P-loop containing nucleotide triphosphate hydrolases"/>
    <property type="match status" value="1"/>
</dbReference>
<evidence type="ECO:0000256" key="4">
    <source>
        <dbReference type="ARBA" id="ARBA00022692"/>
    </source>
</evidence>
<sequence>MNKEYKQYKKIFANPAVIAGFLLCVYGLAIPILNFLIHFISRFLNYLQEVIQSFKNLGSIVDIPNPLNEIRFEWFFSFYKELWFLYIVGLILVSFWAIPFAYRMRIAFKDINKNTKGTARFTTMREMRKQYKKVYDGIEEYEGKSGFPVMHAYEFKRVPIRSLKDIVLNIYYVLTWQRVGFVFIDTNETNTTLLASTQSGKTELGSYPQIDIISRAKIKDTMIIPDLKGDLLKNTKLDLEKYGYLVLAFNLIQPEYGIGYNPLELIKQAYIKRDFDRAQNLCNTFSYSLFHNAEAKDPMWQQASMALLNALILAVCDICYKSNTLDSITMYTVNTMLIELGSNPDEHGYTRLDYYFEGLPATNPARQQYATIQFSQGVTRGGILTGTMASLKSYMYTNIAKLTAKNELDIKGLAYGDKPVAFFIVYPDYDSSNFALVSTLLSQIDYVLSEEATLSPSSKLPRRVLKLLEELGNFPAISGLRSNLNVGLSRGMRSILVLQSKAQLATPYGEKEAEAIFSACGNQILLMTDEMADANDFSDKLGEKTIVTMDRHGDPTSMDKSYGEHEDGRNLLLASELRRLKVGEWIVIRTKKRTDLKGRRIEPFPIITSNKKKTVMLHRYEYLMDRYDNPQTFDQLNMGGKHTEVVLENLVIDFSNESEEIPDQIAQYAEEFVTNKSETLKEQGSQISNAPVHENVESSIENVLEDFYREVGEEEIMEQMEKISETHTPYEEKISKDKYKFLCNLIKDKVSETEYEYFLSLKSIEEIRIFFEAKNRATLLVRIKHIIYT</sequence>
<comment type="caution">
    <text evidence="8">The sequence shown here is derived from an EMBL/GenBank/DDBJ whole genome shotgun (WGS) entry which is preliminary data.</text>
</comment>
<name>A0AAW9KBY9_CARML</name>
<dbReference type="AlphaFoldDB" id="A0AAW9KBY9"/>
<reference evidence="8" key="1">
    <citation type="submission" date="2023-08" db="EMBL/GenBank/DDBJ databases">
        <title>Genomic characterization of piscicolin 126 produced by Carnobacterium maltaromaticum CM22 strain isolated from salmon (Salmo salar).</title>
        <authorList>
            <person name="Gonzalez-Gragera E."/>
            <person name="Garcia-Lopez J.D."/>
            <person name="Teso-Perez C."/>
            <person name="Gimenez-Hernandez I."/>
            <person name="Peralta-Sanchez J.M."/>
            <person name="Valdivia E."/>
            <person name="Montalban-Lopez M."/>
            <person name="Martin-Platero A.M."/>
            <person name="Banos A."/>
            <person name="Martinez-Bueno M."/>
        </authorList>
    </citation>
    <scope>NUCLEOTIDE SEQUENCE</scope>
    <source>
        <strain evidence="8">CM22</strain>
    </source>
</reference>
<evidence type="ECO:0000256" key="7">
    <source>
        <dbReference type="SAM" id="Phobius"/>
    </source>
</evidence>
<dbReference type="InterPro" id="IPR051539">
    <property type="entry name" value="T4SS-coupling_protein"/>
</dbReference>
<keyword evidence="4 7" id="KW-0812">Transmembrane</keyword>
<evidence type="ECO:0000256" key="6">
    <source>
        <dbReference type="ARBA" id="ARBA00023136"/>
    </source>
</evidence>
<dbReference type="CDD" id="cd01127">
    <property type="entry name" value="TrwB_TraG_TraD_VirD4"/>
    <property type="match status" value="1"/>
</dbReference>
<evidence type="ECO:0000313" key="8">
    <source>
        <dbReference type="EMBL" id="MDZ5760671.1"/>
    </source>
</evidence>
<dbReference type="Proteomes" id="UP001290462">
    <property type="component" value="Unassembled WGS sequence"/>
</dbReference>
<dbReference type="RefSeq" id="WP_322809835.1">
    <property type="nucleotide sequence ID" value="NZ_JAVBVO010000024.1"/>
</dbReference>
<feature type="transmembrane region" description="Helical" evidence="7">
    <location>
        <begin position="83"/>
        <end position="102"/>
    </location>
</feature>